<dbReference type="InterPro" id="IPR003148">
    <property type="entry name" value="RCK_N"/>
</dbReference>
<evidence type="ECO:0000259" key="2">
    <source>
        <dbReference type="PROSITE" id="PS51202"/>
    </source>
</evidence>
<evidence type="ECO:0000313" key="4">
    <source>
        <dbReference type="Proteomes" id="UP000199520"/>
    </source>
</evidence>
<dbReference type="Proteomes" id="UP000199520">
    <property type="component" value="Unassembled WGS sequence"/>
</dbReference>
<dbReference type="PANTHER" id="PTHR43833:SF7">
    <property type="entry name" value="KTR SYSTEM POTASSIUM UPTAKE PROTEIN C"/>
    <property type="match status" value="1"/>
</dbReference>
<reference evidence="4" key="1">
    <citation type="submission" date="2016-10" db="EMBL/GenBank/DDBJ databases">
        <authorList>
            <person name="Varghese N."/>
            <person name="Submissions S."/>
        </authorList>
    </citation>
    <scope>NUCLEOTIDE SEQUENCE [LARGE SCALE GENOMIC DNA]</scope>
    <source>
        <strain evidence="4">DSM 13327</strain>
    </source>
</reference>
<organism evidence="3 4">
    <name type="scientific">Pelosinus propionicus DSM 13327</name>
    <dbReference type="NCBI Taxonomy" id="1123291"/>
    <lineage>
        <taxon>Bacteria</taxon>
        <taxon>Bacillati</taxon>
        <taxon>Bacillota</taxon>
        <taxon>Negativicutes</taxon>
        <taxon>Selenomonadales</taxon>
        <taxon>Sporomusaceae</taxon>
        <taxon>Pelosinus</taxon>
    </lineage>
</organism>
<dbReference type="InterPro" id="IPR006037">
    <property type="entry name" value="RCK_C"/>
</dbReference>
<dbReference type="Pfam" id="PF02080">
    <property type="entry name" value="TrkA_C"/>
    <property type="match status" value="1"/>
</dbReference>
<dbReference type="GO" id="GO:0008324">
    <property type="term" value="F:monoatomic cation transmembrane transporter activity"/>
    <property type="evidence" value="ECO:0007669"/>
    <property type="project" value="InterPro"/>
</dbReference>
<dbReference type="Gene3D" id="3.30.70.1450">
    <property type="entry name" value="Regulator of K+ conductance, C-terminal domain"/>
    <property type="match status" value="1"/>
</dbReference>
<protein>
    <submittedName>
        <fullName evidence="3">Trk system potassium uptake protein TrkA</fullName>
    </submittedName>
</protein>
<feature type="domain" description="RCK C-terminal" evidence="2">
    <location>
        <begin position="137"/>
        <end position="219"/>
    </location>
</feature>
<evidence type="ECO:0000313" key="3">
    <source>
        <dbReference type="EMBL" id="SFM23192.1"/>
    </source>
</evidence>
<dbReference type="EMBL" id="FOTS01000058">
    <property type="protein sequence ID" value="SFM23192.1"/>
    <property type="molecule type" value="Genomic_DNA"/>
</dbReference>
<gene>
    <name evidence="3" type="ORF">SAMN04490355_105813</name>
</gene>
<dbReference type="AlphaFoldDB" id="A0A1I4P608"/>
<keyword evidence="4" id="KW-1185">Reference proteome</keyword>
<dbReference type="InterPro" id="IPR036291">
    <property type="entry name" value="NAD(P)-bd_dom_sf"/>
</dbReference>
<proteinExistence type="predicted"/>
<accession>A0A1I4P608</accession>
<dbReference type="PROSITE" id="PS51201">
    <property type="entry name" value="RCK_N"/>
    <property type="match status" value="1"/>
</dbReference>
<sequence length="219" mass="23997">MKQEKQYAVIGLGRFGTSVAKTLHKMGYEVLAIDSNEDKVQEFSNEVTHVVQADSTDEAALTALGIRNFDVVVVAIGEDVQANVLTTLQLKEIGVSYIVAKARDALHGKMLQKIGADRVIYPERDMGQRVAYNLVSSNVLDYIELSPDLGIVEVAIPQILIGKTLAEANLRAKYEINVVAIKREEQLMVPPLPSEKFTKHDILVVVGGIKGIQGLEELT</sequence>
<dbReference type="PROSITE" id="PS51202">
    <property type="entry name" value="RCK_C"/>
    <property type="match status" value="1"/>
</dbReference>
<dbReference type="InterPro" id="IPR050721">
    <property type="entry name" value="Trk_Ktr_HKT_K-transport"/>
</dbReference>
<dbReference type="Gene3D" id="3.40.50.720">
    <property type="entry name" value="NAD(P)-binding Rossmann-like Domain"/>
    <property type="match status" value="1"/>
</dbReference>
<evidence type="ECO:0000259" key="1">
    <source>
        <dbReference type="PROSITE" id="PS51201"/>
    </source>
</evidence>
<dbReference type="RefSeq" id="WP_090942911.1">
    <property type="nucleotide sequence ID" value="NZ_FOTS01000058.1"/>
</dbReference>
<dbReference type="InterPro" id="IPR036721">
    <property type="entry name" value="RCK_C_sf"/>
</dbReference>
<dbReference type="OrthoDB" id="9776294at2"/>
<dbReference type="SUPFAM" id="SSF116726">
    <property type="entry name" value="TrkA C-terminal domain-like"/>
    <property type="match status" value="1"/>
</dbReference>
<feature type="domain" description="RCK N-terminal" evidence="1">
    <location>
        <begin position="4"/>
        <end position="120"/>
    </location>
</feature>
<dbReference type="PANTHER" id="PTHR43833">
    <property type="entry name" value="POTASSIUM CHANNEL PROTEIN 2-RELATED-RELATED"/>
    <property type="match status" value="1"/>
</dbReference>
<dbReference type="Pfam" id="PF02254">
    <property type="entry name" value="TrkA_N"/>
    <property type="match status" value="1"/>
</dbReference>
<dbReference type="STRING" id="1123291.SAMN04490355_105813"/>
<dbReference type="GO" id="GO:0006813">
    <property type="term" value="P:potassium ion transport"/>
    <property type="evidence" value="ECO:0007669"/>
    <property type="project" value="InterPro"/>
</dbReference>
<name>A0A1I4P608_9FIRM</name>
<dbReference type="SUPFAM" id="SSF51735">
    <property type="entry name" value="NAD(P)-binding Rossmann-fold domains"/>
    <property type="match status" value="1"/>
</dbReference>